<protein>
    <recommendedName>
        <fullName evidence="3">DNA helicase</fullName>
        <ecNumber evidence="3">3.6.4.12</ecNumber>
    </recommendedName>
    <alternativeName>
        <fullName evidence="12">Minichromosome maintenance 9</fullName>
    </alternativeName>
</protein>
<dbReference type="GO" id="GO:0006279">
    <property type="term" value="P:premeiotic DNA replication"/>
    <property type="evidence" value="ECO:0007669"/>
    <property type="project" value="UniProtKB-ARBA"/>
</dbReference>
<dbReference type="InterPro" id="IPR041562">
    <property type="entry name" value="MCM_lid"/>
</dbReference>
<name>A0A9W8B2L5_9FUNG</name>
<feature type="domain" description="MCM C-terminal AAA(+) ATPase" evidence="15">
    <location>
        <begin position="316"/>
        <end position="515"/>
    </location>
</feature>
<organism evidence="16 17">
    <name type="scientific">Dimargaris verticillata</name>
    <dbReference type="NCBI Taxonomy" id="2761393"/>
    <lineage>
        <taxon>Eukaryota</taxon>
        <taxon>Fungi</taxon>
        <taxon>Fungi incertae sedis</taxon>
        <taxon>Zoopagomycota</taxon>
        <taxon>Kickxellomycotina</taxon>
        <taxon>Dimargaritomycetes</taxon>
        <taxon>Dimargaritales</taxon>
        <taxon>Dimargaritaceae</taxon>
        <taxon>Dimargaris</taxon>
    </lineage>
</organism>
<dbReference type="InterPro" id="IPR033762">
    <property type="entry name" value="MCM_OB"/>
</dbReference>
<dbReference type="Proteomes" id="UP001151582">
    <property type="component" value="Unassembled WGS sequence"/>
</dbReference>
<dbReference type="InterPro" id="IPR027417">
    <property type="entry name" value="P-loop_NTPase"/>
</dbReference>
<evidence type="ECO:0000256" key="2">
    <source>
        <dbReference type="ARBA" id="ARBA00008010"/>
    </source>
</evidence>
<keyword evidence="10" id="KW-0234">DNA repair</keyword>
<keyword evidence="9 14" id="KW-0238">DNA-binding</keyword>
<comment type="catalytic activity">
    <reaction evidence="13">
        <text>ATP + H2O = ADP + phosphate + H(+)</text>
        <dbReference type="Rhea" id="RHEA:13065"/>
        <dbReference type="ChEBI" id="CHEBI:15377"/>
        <dbReference type="ChEBI" id="CHEBI:15378"/>
        <dbReference type="ChEBI" id="CHEBI:30616"/>
        <dbReference type="ChEBI" id="CHEBI:43474"/>
        <dbReference type="ChEBI" id="CHEBI:456216"/>
        <dbReference type="EC" id="3.6.4.12"/>
    </reaction>
</comment>
<keyword evidence="4 14" id="KW-0547">Nucleotide-binding</keyword>
<evidence type="ECO:0000313" key="17">
    <source>
        <dbReference type="Proteomes" id="UP001151582"/>
    </source>
</evidence>
<evidence type="ECO:0000256" key="4">
    <source>
        <dbReference type="ARBA" id="ARBA00022741"/>
    </source>
</evidence>
<comment type="similarity">
    <text evidence="2 14">Belongs to the MCM family.</text>
</comment>
<dbReference type="AlphaFoldDB" id="A0A9W8B2L5"/>
<dbReference type="Pfam" id="PF26066">
    <property type="entry name" value="MCM9_N"/>
    <property type="match status" value="1"/>
</dbReference>
<dbReference type="Pfam" id="PF00493">
    <property type="entry name" value="MCM"/>
    <property type="match status" value="1"/>
</dbReference>
<dbReference type="GO" id="GO:0031261">
    <property type="term" value="C:DNA replication preinitiation complex"/>
    <property type="evidence" value="ECO:0007669"/>
    <property type="project" value="UniProtKB-ARBA"/>
</dbReference>
<dbReference type="Pfam" id="PF17207">
    <property type="entry name" value="MCM_OB"/>
    <property type="match status" value="1"/>
</dbReference>
<keyword evidence="8 14" id="KW-0067">ATP-binding</keyword>
<evidence type="ECO:0000256" key="7">
    <source>
        <dbReference type="ARBA" id="ARBA00022806"/>
    </source>
</evidence>
<dbReference type="Pfam" id="PF17855">
    <property type="entry name" value="MCM_lid"/>
    <property type="match status" value="1"/>
</dbReference>
<evidence type="ECO:0000313" key="16">
    <source>
        <dbReference type="EMBL" id="KAJ1975205.1"/>
    </source>
</evidence>
<gene>
    <name evidence="16" type="primary">MCM9</name>
    <name evidence="16" type="ORF">H4R34_004423</name>
</gene>
<dbReference type="InterPro" id="IPR012340">
    <property type="entry name" value="NA-bd_OB-fold"/>
</dbReference>
<dbReference type="Gene3D" id="3.40.50.300">
    <property type="entry name" value="P-loop containing nucleotide triphosphate hydrolases"/>
    <property type="match status" value="1"/>
</dbReference>
<dbReference type="InterPro" id="IPR003593">
    <property type="entry name" value="AAA+_ATPase"/>
</dbReference>
<evidence type="ECO:0000256" key="13">
    <source>
        <dbReference type="ARBA" id="ARBA00047995"/>
    </source>
</evidence>
<comment type="subcellular location">
    <subcellularLocation>
        <location evidence="1">Nucleus</location>
    </subcellularLocation>
</comment>
<evidence type="ECO:0000256" key="12">
    <source>
        <dbReference type="ARBA" id="ARBA00042301"/>
    </source>
</evidence>
<evidence type="ECO:0000256" key="5">
    <source>
        <dbReference type="ARBA" id="ARBA00022763"/>
    </source>
</evidence>
<keyword evidence="17" id="KW-1185">Reference proteome</keyword>
<evidence type="ECO:0000259" key="15">
    <source>
        <dbReference type="PROSITE" id="PS50051"/>
    </source>
</evidence>
<evidence type="ECO:0000256" key="1">
    <source>
        <dbReference type="ARBA" id="ARBA00004123"/>
    </source>
</evidence>
<dbReference type="PROSITE" id="PS50051">
    <property type="entry name" value="MCM_2"/>
    <property type="match status" value="1"/>
</dbReference>
<evidence type="ECO:0000256" key="6">
    <source>
        <dbReference type="ARBA" id="ARBA00022801"/>
    </source>
</evidence>
<reference evidence="16" key="1">
    <citation type="submission" date="2022-07" db="EMBL/GenBank/DDBJ databases">
        <title>Phylogenomic reconstructions and comparative analyses of Kickxellomycotina fungi.</title>
        <authorList>
            <person name="Reynolds N.K."/>
            <person name="Stajich J.E."/>
            <person name="Barry K."/>
            <person name="Grigoriev I.V."/>
            <person name="Crous P."/>
            <person name="Smith M.E."/>
        </authorList>
    </citation>
    <scope>NUCLEOTIDE SEQUENCE</scope>
    <source>
        <strain evidence="16">RSA 567</strain>
    </source>
</reference>
<dbReference type="SMART" id="SM00350">
    <property type="entry name" value="MCM"/>
    <property type="match status" value="1"/>
</dbReference>
<dbReference type="SMART" id="SM00382">
    <property type="entry name" value="AAA"/>
    <property type="match status" value="1"/>
</dbReference>
<dbReference type="EC" id="3.6.4.12" evidence="3"/>
<dbReference type="InterPro" id="IPR058768">
    <property type="entry name" value="MCM9_N"/>
</dbReference>
<dbReference type="PANTHER" id="PTHR11630">
    <property type="entry name" value="DNA REPLICATION LICENSING FACTOR MCM FAMILY MEMBER"/>
    <property type="match status" value="1"/>
</dbReference>
<dbReference type="GO" id="GO:0003697">
    <property type="term" value="F:single-stranded DNA binding"/>
    <property type="evidence" value="ECO:0007669"/>
    <property type="project" value="TreeGrafter"/>
</dbReference>
<accession>A0A9W8B2L5</accession>
<evidence type="ECO:0000256" key="3">
    <source>
        <dbReference type="ARBA" id="ARBA00012551"/>
    </source>
</evidence>
<dbReference type="GO" id="GO:0000724">
    <property type="term" value="P:double-strand break repair via homologous recombination"/>
    <property type="evidence" value="ECO:0007669"/>
    <property type="project" value="TreeGrafter"/>
</dbReference>
<keyword evidence="5" id="KW-0227">DNA damage</keyword>
<dbReference type="GO" id="GO:0005524">
    <property type="term" value="F:ATP binding"/>
    <property type="evidence" value="ECO:0007669"/>
    <property type="project" value="UniProtKB-KW"/>
</dbReference>
<keyword evidence="6 16" id="KW-0378">Hydrolase</keyword>
<sequence length="686" mass="75610">MPGIDVTRLDEYRTVLCDEFIERYYDQLQRLLFEPDPNSHYSFNVSLLELLDASPALGHVIYTKPALLLPACDEALLMAQEQVWRRHPLSSDMSVKPFVHVRLASFPQCPELCRTQVPTSDDVGPLLSLSGTVIRTGLVKIVENRRFYSCTTCKGVFAMKADLEQYSFISRPTRCLVENSEPCRGTKFVQVATSARHTGVTDSAACTDYQELRIQEQVNKLDVGSIPKSISVILENDLVDRAKSGDDVTVVGTLIRRWRGAYENDRCDIELTLLANNLIVHNDQGSGIVVTDDLKHEFATFWEQYRPTPMTGRSAIVGSFCSSVYGLYIVKLAVLLVLIGGVEQVDRAGTRVRGEAHLLLVGDPGTGKSQFLKYGAKLISRSVLTTGIGSSSAGLTVTAVKDGGEWQLEAGALVLADRGLCCIDEFGSIREHDRTAILEAMEQQTISIAKAGIVCKLHSRCTVLAATNPKGTYDPEQSLSVNLALASPLLSRFDLVLVLLDLPNETWDHVVSSFILQTECGDQFDTIPSTGMWNLDKLQAYLQYTKATFKPLQSRESQQILSQYYQMQRQGDSRNAARTTVRLLESLIRLSQAHARLMARNVVTVQDAVTVIVLMETSMQGSMLLDNANILHSAFPDDPEDDYLNQGKAVGDGERIVLSKLGLMHLSTAPTTGGGMASNRSSQEHP</sequence>
<dbReference type="EMBL" id="JANBQB010000555">
    <property type="protein sequence ID" value="KAJ1975205.1"/>
    <property type="molecule type" value="Genomic_DNA"/>
</dbReference>
<dbReference type="GO" id="GO:0043596">
    <property type="term" value="C:nuclear replication fork"/>
    <property type="evidence" value="ECO:0007669"/>
    <property type="project" value="UniProtKB-ARBA"/>
</dbReference>
<dbReference type="Gene3D" id="2.40.50.140">
    <property type="entry name" value="Nucleic acid-binding proteins"/>
    <property type="match status" value="1"/>
</dbReference>
<dbReference type="InterPro" id="IPR001208">
    <property type="entry name" value="MCM_dom"/>
</dbReference>
<dbReference type="GO" id="GO:0005656">
    <property type="term" value="C:nuclear pre-replicative complex"/>
    <property type="evidence" value="ECO:0007669"/>
    <property type="project" value="UniProtKB-ARBA"/>
</dbReference>
<dbReference type="InterPro" id="IPR031327">
    <property type="entry name" value="MCM"/>
</dbReference>
<dbReference type="PRINTS" id="PR01657">
    <property type="entry name" value="MCMFAMILY"/>
</dbReference>
<evidence type="ECO:0000256" key="14">
    <source>
        <dbReference type="RuleBase" id="RU004070"/>
    </source>
</evidence>
<dbReference type="GO" id="GO:0042555">
    <property type="term" value="C:MCM complex"/>
    <property type="evidence" value="ECO:0007669"/>
    <property type="project" value="UniProtKB-ARBA"/>
</dbReference>
<evidence type="ECO:0000256" key="11">
    <source>
        <dbReference type="ARBA" id="ARBA00023242"/>
    </source>
</evidence>
<dbReference type="GO" id="GO:0016787">
    <property type="term" value="F:hydrolase activity"/>
    <property type="evidence" value="ECO:0007669"/>
    <property type="project" value="UniProtKB-KW"/>
</dbReference>
<dbReference type="PANTHER" id="PTHR11630:SF48">
    <property type="entry name" value="DNA HELICASE MCM9"/>
    <property type="match status" value="1"/>
</dbReference>
<dbReference type="SUPFAM" id="SSF50249">
    <property type="entry name" value="Nucleic acid-binding proteins"/>
    <property type="match status" value="1"/>
</dbReference>
<dbReference type="OrthoDB" id="6274823at2759"/>
<evidence type="ECO:0000256" key="9">
    <source>
        <dbReference type="ARBA" id="ARBA00023125"/>
    </source>
</evidence>
<evidence type="ECO:0000256" key="8">
    <source>
        <dbReference type="ARBA" id="ARBA00022840"/>
    </source>
</evidence>
<keyword evidence="11" id="KW-0539">Nucleus</keyword>
<evidence type="ECO:0000256" key="10">
    <source>
        <dbReference type="ARBA" id="ARBA00023204"/>
    </source>
</evidence>
<dbReference type="GO" id="GO:0017116">
    <property type="term" value="F:single-stranded DNA helicase activity"/>
    <property type="evidence" value="ECO:0007669"/>
    <property type="project" value="TreeGrafter"/>
</dbReference>
<comment type="caution">
    <text evidence="16">The sequence shown here is derived from an EMBL/GenBank/DDBJ whole genome shotgun (WGS) entry which is preliminary data.</text>
</comment>
<keyword evidence="7 16" id="KW-0347">Helicase</keyword>
<proteinExistence type="inferred from homology"/>
<dbReference type="FunFam" id="3.40.50.300:FF:000671">
    <property type="entry name" value="DNA helicase MCM9 isoform X1"/>
    <property type="match status" value="1"/>
</dbReference>
<dbReference type="SUPFAM" id="SSF52540">
    <property type="entry name" value="P-loop containing nucleoside triphosphate hydrolases"/>
    <property type="match status" value="1"/>
</dbReference>